<reference evidence="3" key="1">
    <citation type="journal article" date="2011" name="Nature">
        <title>Genome sequence and analysis of the tuber crop potato.</title>
        <authorList>
            <consortium name="The Potato Genome Sequencing Consortium"/>
        </authorList>
    </citation>
    <scope>NUCLEOTIDE SEQUENCE [LARGE SCALE GENOMIC DNA]</scope>
    <source>
        <strain evidence="3">cv. DM1-3 516 R44</strain>
    </source>
</reference>
<dbReference type="HOGENOM" id="CLU_028647_6_2_1"/>
<protein>
    <submittedName>
        <fullName evidence="2">Integrase core domain containing protein</fullName>
    </submittedName>
</protein>
<feature type="region of interest" description="Disordered" evidence="1">
    <location>
        <begin position="82"/>
        <end position="116"/>
    </location>
</feature>
<dbReference type="PaxDb" id="4113-PGSC0003DMT400085441"/>
<name>M1D9I1_SOLTU</name>
<accession>M1D9I1</accession>
<proteinExistence type="predicted"/>
<evidence type="ECO:0000313" key="3">
    <source>
        <dbReference type="Proteomes" id="UP000011115"/>
    </source>
</evidence>
<dbReference type="AlphaFoldDB" id="M1D9I1"/>
<organism evidence="2 3">
    <name type="scientific">Solanum tuberosum</name>
    <name type="common">Potato</name>
    <dbReference type="NCBI Taxonomy" id="4113"/>
    <lineage>
        <taxon>Eukaryota</taxon>
        <taxon>Viridiplantae</taxon>
        <taxon>Streptophyta</taxon>
        <taxon>Embryophyta</taxon>
        <taxon>Tracheophyta</taxon>
        <taxon>Spermatophyta</taxon>
        <taxon>Magnoliopsida</taxon>
        <taxon>eudicotyledons</taxon>
        <taxon>Gunneridae</taxon>
        <taxon>Pentapetalae</taxon>
        <taxon>asterids</taxon>
        <taxon>lamiids</taxon>
        <taxon>Solanales</taxon>
        <taxon>Solanaceae</taxon>
        <taxon>Solanoideae</taxon>
        <taxon>Solaneae</taxon>
        <taxon>Solanum</taxon>
    </lineage>
</organism>
<feature type="compositionally biased region" description="Basic and acidic residues" evidence="1">
    <location>
        <begin position="82"/>
        <end position="93"/>
    </location>
</feature>
<keyword evidence="3" id="KW-1185">Reference proteome</keyword>
<sequence length="186" mass="20544">MRKLIAESEERVETRMMAKMNQKVQAVHKRFDAFELNVLERPAPTTDISSFRTELASLRADVDAILATPAASCTLCRHRSSHKTELTEKEKASKRQRRQGKKEQKASILDAQPRQQRAREMVDVASSSMHLSEVLPTMAIDVSTIGGAVRVSDRTTDVVVLVEAGTTEADPNVDLAGSRKLDPSAC</sequence>
<evidence type="ECO:0000313" key="2">
    <source>
        <dbReference type="EnsemblPlants" id="PGSC0003DMT400085441"/>
    </source>
</evidence>
<dbReference type="InParanoid" id="M1D9I1"/>
<dbReference type="Gramene" id="PGSC0003DMT400085441">
    <property type="protein sequence ID" value="PGSC0003DMT400085441"/>
    <property type="gene ID" value="PGSC0003DMG400035012"/>
</dbReference>
<dbReference type="EnsemblPlants" id="PGSC0003DMT400085441">
    <property type="protein sequence ID" value="PGSC0003DMT400085441"/>
    <property type="gene ID" value="PGSC0003DMG400035012"/>
</dbReference>
<evidence type="ECO:0000256" key="1">
    <source>
        <dbReference type="SAM" id="MobiDB-lite"/>
    </source>
</evidence>
<dbReference type="Proteomes" id="UP000011115">
    <property type="component" value="Unassembled WGS sequence"/>
</dbReference>
<reference evidence="2" key="2">
    <citation type="submission" date="2015-06" db="UniProtKB">
        <authorList>
            <consortium name="EnsemblPlants"/>
        </authorList>
    </citation>
    <scope>IDENTIFICATION</scope>
    <source>
        <strain evidence="2">DM1-3 516 R44</strain>
    </source>
</reference>